<gene>
    <name evidence="1" type="ORF">SAMN02982927_02337</name>
</gene>
<dbReference type="SUPFAM" id="SSF89360">
    <property type="entry name" value="HesB-like domain"/>
    <property type="match status" value="1"/>
</dbReference>
<accession>A0A1I2TRW0</accession>
<dbReference type="InterPro" id="IPR035903">
    <property type="entry name" value="HesB-like_dom_sf"/>
</dbReference>
<dbReference type="AlphaFoldDB" id="A0A1I2TRW0"/>
<dbReference type="Proteomes" id="UP000198752">
    <property type="component" value="Unassembled WGS sequence"/>
</dbReference>
<reference evidence="2" key="1">
    <citation type="submission" date="2016-10" db="EMBL/GenBank/DDBJ databases">
        <authorList>
            <person name="Varghese N."/>
            <person name="Submissions S."/>
        </authorList>
    </citation>
    <scope>NUCLEOTIDE SEQUENCE [LARGE SCALE GENOMIC DNA]</scope>
    <source>
        <strain evidence="2">ATCC 700379</strain>
    </source>
</reference>
<sequence>MKMTEEAKELLEKSMKEHDCDCLRITAEPGCCGASLNFTLDQLKSGEQPIKINDVSVIMDEQAQEQTDALTINAENGQLVIDGGSCGCGSSGCC</sequence>
<evidence type="ECO:0000313" key="1">
    <source>
        <dbReference type="EMBL" id="SFG65081.1"/>
    </source>
</evidence>
<dbReference type="STRING" id="269670.SAMN02982927_02337"/>
<keyword evidence="2" id="KW-1185">Reference proteome</keyword>
<proteinExistence type="predicted"/>
<name>A0A1I2TRW0_9BACL</name>
<organism evidence="1 2">
    <name type="scientific">Sporolactobacillus nakayamae</name>
    <dbReference type="NCBI Taxonomy" id="269670"/>
    <lineage>
        <taxon>Bacteria</taxon>
        <taxon>Bacillati</taxon>
        <taxon>Bacillota</taxon>
        <taxon>Bacilli</taxon>
        <taxon>Bacillales</taxon>
        <taxon>Sporolactobacillaceae</taxon>
        <taxon>Sporolactobacillus</taxon>
    </lineage>
</organism>
<dbReference type="EMBL" id="FOOY01000016">
    <property type="protein sequence ID" value="SFG65081.1"/>
    <property type="molecule type" value="Genomic_DNA"/>
</dbReference>
<evidence type="ECO:0000313" key="2">
    <source>
        <dbReference type="Proteomes" id="UP000198752"/>
    </source>
</evidence>
<dbReference type="Gene3D" id="2.60.300.12">
    <property type="entry name" value="HesB-like domain"/>
    <property type="match status" value="1"/>
</dbReference>
<dbReference type="RefSeq" id="WP_245734234.1">
    <property type="nucleotide sequence ID" value="NZ_FOOY01000016.1"/>
</dbReference>
<protein>
    <submittedName>
        <fullName evidence="1">Fe-S cluster assembly iron-binding protein IscA</fullName>
    </submittedName>
</protein>